<dbReference type="EMBL" id="BMVF01000001">
    <property type="protein sequence ID" value="GHD84316.1"/>
    <property type="molecule type" value="Genomic_DNA"/>
</dbReference>
<accession>A0A919CT80</accession>
<feature type="region of interest" description="Disordered" evidence="1">
    <location>
        <begin position="21"/>
        <end position="85"/>
    </location>
</feature>
<feature type="compositionally biased region" description="Pro residues" evidence="1">
    <location>
        <begin position="74"/>
        <end position="85"/>
    </location>
</feature>
<keyword evidence="3" id="KW-1185">Reference proteome</keyword>
<proteinExistence type="predicted"/>
<organism evidence="2 3">
    <name type="scientific">Streptomyces naganishii JCM 4654</name>
    <dbReference type="NCBI Taxonomy" id="1306179"/>
    <lineage>
        <taxon>Bacteria</taxon>
        <taxon>Bacillati</taxon>
        <taxon>Actinomycetota</taxon>
        <taxon>Actinomycetes</taxon>
        <taxon>Kitasatosporales</taxon>
        <taxon>Streptomycetaceae</taxon>
        <taxon>Streptomyces</taxon>
    </lineage>
</organism>
<comment type="caution">
    <text evidence="2">The sequence shown here is derived from an EMBL/GenBank/DDBJ whole genome shotgun (WGS) entry which is preliminary data.</text>
</comment>
<protein>
    <submittedName>
        <fullName evidence="2">Uncharacterized protein</fullName>
    </submittedName>
</protein>
<gene>
    <name evidence="2" type="ORF">GCM10010508_03910</name>
</gene>
<reference evidence="2" key="2">
    <citation type="submission" date="2020-09" db="EMBL/GenBank/DDBJ databases">
        <authorList>
            <person name="Sun Q."/>
            <person name="Ohkuma M."/>
        </authorList>
    </citation>
    <scope>NUCLEOTIDE SEQUENCE</scope>
    <source>
        <strain evidence="2">JCM 4654</strain>
    </source>
</reference>
<sequence>MAVPASEAAASRGMDEVLTVRTVRMPRQPPGVTRGYGARGGTDGAGERGGRAVIDRVRAVVMTAGRRTTNGPEEPCPAPWPTRRS</sequence>
<name>A0A919CT80_9ACTN</name>
<evidence type="ECO:0000313" key="3">
    <source>
        <dbReference type="Proteomes" id="UP000608955"/>
    </source>
</evidence>
<dbReference type="Proteomes" id="UP000608955">
    <property type="component" value="Unassembled WGS sequence"/>
</dbReference>
<dbReference type="AlphaFoldDB" id="A0A919CT80"/>
<reference evidence="2" key="1">
    <citation type="journal article" date="2014" name="Int. J. Syst. Evol. Microbiol.">
        <title>Complete genome sequence of Corynebacterium casei LMG S-19264T (=DSM 44701T), isolated from a smear-ripened cheese.</title>
        <authorList>
            <consortium name="US DOE Joint Genome Institute (JGI-PGF)"/>
            <person name="Walter F."/>
            <person name="Albersmeier A."/>
            <person name="Kalinowski J."/>
            <person name="Ruckert C."/>
        </authorList>
    </citation>
    <scope>NUCLEOTIDE SEQUENCE</scope>
    <source>
        <strain evidence="2">JCM 4654</strain>
    </source>
</reference>
<evidence type="ECO:0000256" key="1">
    <source>
        <dbReference type="SAM" id="MobiDB-lite"/>
    </source>
</evidence>
<feature type="compositionally biased region" description="Basic and acidic residues" evidence="1">
    <location>
        <begin position="45"/>
        <end position="58"/>
    </location>
</feature>
<evidence type="ECO:0000313" key="2">
    <source>
        <dbReference type="EMBL" id="GHD84316.1"/>
    </source>
</evidence>